<dbReference type="EMBL" id="QRTF01000029">
    <property type="protein sequence ID" value="RGQ46995.1"/>
    <property type="molecule type" value="Genomic_DNA"/>
</dbReference>
<feature type="transmembrane region" description="Helical" evidence="1">
    <location>
        <begin position="202"/>
        <end position="218"/>
    </location>
</feature>
<feature type="transmembrane region" description="Helical" evidence="1">
    <location>
        <begin position="284"/>
        <end position="309"/>
    </location>
</feature>
<proteinExistence type="predicted"/>
<feature type="transmembrane region" description="Helical" evidence="1">
    <location>
        <begin position="224"/>
        <end position="240"/>
    </location>
</feature>
<keyword evidence="1" id="KW-1133">Transmembrane helix</keyword>
<keyword evidence="1" id="KW-0812">Transmembrane</keyword>
<protein>
    <recommendedName>
        <fullName evidence="4">Glycosyltransferase RgtA/B/C/D-like domain-containing protein</fullName>
    </recommendedName>
</protein>
<feature type="transmembrane region" description="Helical" evidence="1">
    <location>
        <begin position="321"/>
        <end position="339"/>
    </location>
</feature>
<feature type="transmembrane region" description="Helical" evidence="1">
    <location>
        <begin position="351"/>
        <end position="369"/>
    </location>
</feature>
<evidence type="ECO:0008006" key="4">
    <source>
        <dbReference type="Google" id="ProtNLM"/>
    </source>
</evidence>
<sequence length="413" mass="46759">MKNQKKISRNFLFVLTFIGTVVAYKATDLLIQQMFANAGGYDYKVHSMYAQQMLNTDIDTIIINLQGLGLNHGISYPVWHLLFLLVEKVQSIRLGIACNISTVSAATTGIFEAIAYLVTVYLLCRYSTWKKALWVMPVISGMLLIMGPLSVPALTDNYYLGQFNPNVWHNPTTIAVKGITLVVFFIYVEIMEENNRSKKQELLLYFMAAALLFVSAFFKPSFYQMFVPALFLYCAIELIVTKGKYLKREIGIGFTVLPVTILAVAQMITSFGGEGDGIGIQFMYVWHCFARHPFGSLLISIPFPLLVYIGQWKNIWKEKKMTLAVLAFLSAVGQFAFLYTKNTPLSGDFIWGAYLAVGILNLVAVLALCKNVKEKNKITIYHILCIAVFLLQVYYGMRYIMAIYLTSDYLHIY</sequence>
<keyword evidence="1" id="KW-0472">Membrane</keyword>
<evidence type="ECO:0000313" key="3">
    <source>
        <dbReference type="Proteomes" id="UP000283738"/>
    </source>
</evidence>
<feature type="transmembrane region" description="Helical" evidence="1">
    <location>
        <begin position="103"/>
        <end position="124"/>
    </location>
</feature>
<feature type="transmembrane region" description="Helical" evidence="1">
    <location>
        <begin position="381"/>
        <end position="405"/>
    </location>
</feature>
<name>A0A412B3V3_9FIRM</name>
<feature type="transmembrane region" description="Helical" evidence="1">
    <location>
        <begin position="252"/>
        <end position="272"/>
    </location>
</feature>
<feature type="transmembrane region" description="Helical" evidence="1">
    <location>
        <begin position="174"/>
        <end position="190"/>
    </location>
</feature>
<accession>A0A412B3V3</accession>
<dbReference type="Proteomes" id="UP000283738">
    <property type="component" value="Unassembled WGS sequence"/>
</dbReference>
<evidence type="ECO:0000256" key="1">
    <source>
        <dbReference type="SAM" id="Phobius"/>
    </source>
</evidence>
<comment type="caution">
    <text evidence="2">The sequence shown here is derived from an EMBL/GenBank/DDBJ whole genome shotgun (WGS) entry which is preliminary data.</text>
</comment>
<organism evidence="2 3">
    <name type="scientific">Roseburia inulinivorans</name>
    <dbReference type="NCBI Taxonomy" id="360807"/>
    <lineage>
        <taxon>Bacteria</taxon>
        <taxon>Bacillati</taxon>
        <taxon>Bacillota</taxon>
        <taxon>Clostridia</taxon>
        <taxon>Lachnospirales</taxon>
        <taxon>Lachnospiraceae</taxon>
        <taxon>Roseburia</taxon>
    </lineage>
</organism>
<feature type="transmembrane region" description="Helical" evidence="1">
    <location>
        <begin position="133"/>
        <end position="154"/>
    </location>
</feature>
<reference evidence="2 3" key="1">
    <citation type="submission" date="2018-08" db="EMBL/GenBank/DDBJ databases">
        <title>A genome reference for cultivated species of the human gut microbiota.</title>
        <authorList>
            <person name="Zou Y."/>
            <person name="Xue W."/>
            <person name="Luo G."/>
        </authorList>
    </citation>
    <scope>NUCLEOTIDE SEQUENCE [LARGE SCALE GENOMIC DNA]</scope>
    <source>
        <strain evidence="2 3">AF28-15</strain>
    </source>
</reference>
<dbReference type="RefSeq" id="WP_118111128.1">
    <property type="nucleotide sequence ID" value="NZ_QRTF01000029.1"/>
</dbReference>
<evidence type="ECO:0000313" key="2">
    <source>
        <dbReference type="EMBL" id="RGQ46995.1"/>
    </source>
</evidence>
<dbReference type="AlphaFoldDB" id="A0A412B3V3"/>
<gene>
    <name evidence="2" type="ORF">DWY96_12075</name>
</gene>